<proteinExistence type="inferred from homology"/>
<evidence type="ECO:0000259" key="21">
    <source>
        <dbReference type="PROSITE" id="PS51066"/>
    </source>
</evidence>
<evidence type="ECO:0000256" key="13">
    <source>
        <dbReference type="ARBA" id="ARBA00023125"/>
    </source>
</evidence>
<dbReference type="Proteomes" id="UP000245998">
    <property type="component" value="Unassembled WGS sequence"/>
</dbReference>
<dbReference type="PANTHER" id="PTHR22993">
    <property type="entry name" value="FORMAMIDOPYRIMIDINE-DNA GLYCOSYLASE"/>
    <property type="match status" value="1"/>
</dbReference>
<evidence type="ECO:0000256" key="1">
    <source>
        <dbReference type="ARBA" id="ARBA00001668"/>
    </source>
</evidence>
<dbReference type="GO" id="GO:0140078">
    <property type="term" value="F:class I DNA-(apurinic or apyrimidinic site) endonuclease activity"/>
    <property type="evidence" value="ECO:0007669"/>
    <property type="project" value="UniProtKB-EC"/>
</dbReference>
<dbReference type="AlphaFoldDB" id="A0A2U1JQ09"/>
<dbReference type="EC" id="4.2.99.18" evidence="6"/>
<dbReference type="Pfam" id="PF06827">
    <property type="entry name" value="zf-FPG_IleRS"/>
    <property type="match status" value="1"/>
</dbReference>
<dbReference type="InterPro" id="IPR010979">
    <property type="entry name" value="Ribosomal_uS13-like_H2TH"/>
</dbReference>
<evidence type="ECO:0000256" key="2">
    <source>
        <dbReference type="ARBA" id="ARBA00001947"/>
    </source>
</evidence>
<keyword evidence="9" id="KW-0227">DNA damage</keyword>
<keyword evidence="24" id="KW-1185">Reference proteome</keyword>
<evidence type="ECO:0000259" key="22">
    <source>
        <dbReference type="PROSITE" id="PS51068"/>
    </source>
</evidence>
<dbReference type="Pfam" id="PF06831">
    <property type="entry name" value="H2TH"/>
    <property type="match status" value="1"/>
</dbReference>
<accession>A0A2U1JQ09</accession>
<comment type="caution">
    <text evidence="23">The sequence shown here is derived from an EMBL/GenBank/DDBJ whole genome shotgun (WGS) entry which is preliminary data.</text>
</comment>
<dbReference type="InterPro" id="IPR015886">
    <property type="entry name" value="H2TH_FPG"/>
</dbReference>
<evidence type="ECO:0000256" key="9">
    <source>
        <dbReference type="ARBA" id="ARBA00022763"/>
    </source>
</evidence>
<dbReference type="EMBL" id="QCZG01000053">
    <property type="protein sequence ID" value="PWA07064.1"/>
    <property type="molecule type" value="Genomic_DNA"/>
</dbReference>
<reference evidence="23 24" key="1">
    <citation type="submission" date="2018-04" db="EMBL/GenBank/DDBJ databases">
        <title>Camelliibacillus theae gen. nov., sp. nov., isolated from Pu'er tea.</title>
        <authorList>
            <person name="Niu L."/>
        </authorList>
    </citation>
    <scope>NUCLEOTIDE SEQUENCE [LARGE SCALE GENOMIC DNA]</scope>
    <source>
        <strain evidence="23 24">T8</strain>
    </source>
</reference>
<evidence type="ECO:0000256" key="20">
    <source>
        <dbReference type="PROSITE-ProRule" id="PRU00391"/>
    </source>
</evidence>
<dbReference type="Gene3D" id="3.20.190.10">
    <property type="entry name" value="MutM-like, N-terminal"/>
    <property type="match status" value="1"/>
</dbReference>
<evidence type="ECO:0000256" key="19">
    <source>
        <dbReference type="ARBA" id="ARBA00044632"/>
    </source>
</evidence>
<comment type="subunit">
    <text evidence="4">Monomer.</text>
</comment>
<comment type="similarity">
    <text evidence="3">Belongs to the FPG family.</text>
</comment>
<dbReference type="RefSeq" id="WP_116556064.1">
    <property type="nucleotide sequence ID" value="NZ_QCZG01000053.1"/>
</dbReference>
<keyword evidence="11" id="KW-0378">Hydrolase</keyword>
<organism evidence="23 24">
    <name type="scientific">Pueribacillus theae</name>
    <dbReference type="NCBI Taxonomy" id="2171751"/>
    <lineage>
        <taxon>Bacteria</taxon>
        <taxon>Bacillati</taxon>
        <taxon>Bacillota</taxon>
        <taxon>Bacilli</taxon>
        <taxon>Bacillales</taxon>
        <taxon>Bacillaceae</taxon>
        <taxon>Pueribacillus</taxon>
    </lineage>
</organism>
<evidence type="ECO:0000256" key="8">
    <source>
        <dbReference type="ARBA" id="ARBA00022723"/>
    </source>
</evidence>
<dbReference type="InterPro" id="IPR000214">
    <property type="entry name" value="Znf_DNA_glyclase/AP_lyase"/>
</dbReference>
<dbReference type="SMART" id="SM00898">
    <property type="entry name" value="Fapy_DNA_glyco"/>
    <property type="match status" value="1"/>
</dbReference>
<dbReference type="PROSITE" id="PS51066">
    <property type="entry name" value="ZF_FPG_2"/>
    <property type="match status" value="1"/>
</dbReference>
<keyword evidence="13" id="KW-0238">DNA-binding</keyword>
<feature type="domain" description="FPG-type" evidence="21">
    <location>
        <begin position="233"/>
        <end position="267"/>
    </location>
</feature>
<dbReference type="SMART" id="SM01232">
    <property type="entry name" value="H2TH"/>
    <property type="match status" value="1"/>
</dbReference>
<dbReference type="InterPro" id="IPR012319">
    <property type="entry name" value="FPG_cat"/>
</dbReference>
<keyword evidence="23" id="KW-0540">Nuclease</keyword>
<protein>
    <recommendedName>
        <fullName evidence="7">Formamidopyrimidine-DNA glycosylase</fullName>
        <ecNumber evidence="5">3.2.2.23</ecNumber>
        <ecNumber evidence="6">4.2.99.18</ecNumber>
    </recommendedName>
    <alternativeName>
        <fullName evidence="18">DNA-(apurinic or apyrimidinic site) lyase MutM</fullName>
    </alternativeName>
</protein>
<evidence type="ECO:0000256" key="6">
    <source>
        <dbReference type="ARBA" id="ARBA00012720"/>
    </source>
</evidence>
<evidence type="ECO:0000256" key="7">
    <source>
        <dbReference type="ARBA" id="ARBA00016240"/>
    </source>
</evidence>
<evidence type="ECO:0000256" key="17">
    <source>
        <dbReference type="ARBA" id="ARBA00023295"/>
    </source>
</evidence>
<dbReference type="PROSITE" id="PS51068">
    <property type="entry name" value="FPG_CAT"/>
    <property type="match status" value="1"/>
</dbReference>
<dbReference type="InterPro" id="IPR010663">
    <property type="entry name" value="Znf_FPG/IleRS"/>
</dbReference>
<sequence length="267" mass="30955">MPELPEMETYKTLLQQFIGGQTITKAMVTREKSVNLSTEQFILRVTNQKIEAFERRAKYLIFHLQNGSCLLLHLMLGGWMFYGKDEDRPEHTVQVKLSFGDHHLYFIGLRLGYLHLLTPERLEKKFLKIGPEPLSSSFSIDMFFDRMKSRRGGLKTTLMNQEVIAGIGNRYSDEILWHAQLLPERKINELDHGQFVRLYESIRFILQKAIQHGGYMAEPLFKQDSKTGGYPMSVHGLEGKECPRCGTPIVKVEMSTRKTYFCKNCQQ</sequence>
<keyword evidence="14" id="KW-0234">DNA repair</keyword>
<evidence type="ECO:0000256" key="12">
    <source>
        <dbReference type="ARBA" id="ARBA00022833"/>
    </source>
</evidence>
<dbReference type="GO" id="GO:0003684">
    <property type="term" value="F:damaged DNA binding"/>
    <property type="evidence" value="ECO:0007669"/>
    <property type="project" value="InterPro"/>
</dbReference>
<comment type="cofactor">
    <cofactor evidence="2">
        <name>Zn(2+)</name>
        <dbReference type="ChEBI" id="CHEBI:29105"/>
    </cofactor>
</comment>
<dbReference type="Pfam" id="PF01149">
    <property type="entry name" value="Fapy_DNA_glyco"/>
    <property type="match status" value="1"/>
</dbReference>
<evidence type="ECO:0000256" key="18">
    <source>
        <dbReference type="ARBA" id="ARBA00030638"/>
    </source>
</evidence>
<comment type="catalytic activity">
    <reaction evidence="19">
        <text>2'-deoxyribonucleotide-(2'-deoxyribose 5'-phosphate)-2'-deoxyribonucleotide-DNA = a 3'-end 2'-deoxyribonucleotide-(2,3-dehydro-2,3-deoxyribose 5'-phosphate)-DNA + a 5'-end 5'-phospho-2'-deoxyribonucleoside-DNA + H(+)</text>
        <dbReference type="Rhea" id="RHEA:66592"/>
        <dbReference type="Rhea" id="RHEA-COMP:13180"/>
        <dbReference type="Rhea" id="RHEA-COMP:16897"/>
        <dbReference type="Rhea" id="RHEA-COMP:17067"/>
        <dbReference type="ChEBI" id="CHEBI:15378"/>
        <dbReference type="ChEBI" id="CHEBI:136412"/>
        <dbReference type="ChEBI" id="CHEBI:157695"/>
        <dbReference type="ChEBI" id="CHEBI:167181"/>
        <dbReference type="EC" id="4.2.99.18"/>
    </reaction>
</comment>
<dbReference type="SUPFAM" id="SSF57716">
    <property type="entry name" value="Glucocorticoid receptor-like (DNA-binding domain)"/>
    <property type="match status" value="1"/>
</dbReference>
<dbReference type="OrthoDB" id="9800855at2"/>
<dbReference type="EC" id="3.2.2.23" evidence="5"/>
<gene>
    <name evidence="23" type="ORF">DCC39_16835</name>
</gene>
<evidence type="ECO:0000256" key="3">
    <source>
        <dbReference type="ARBA" id="ARBA00009409"/>
    </source>
</evidence>
<dbReference type="FunFam" id="1.10.8.50:FF:000003">
    <property type="entry name" value="Formamidopyrimidine-DNA glycosylase"/>
    <property type="match status" value="1"/>
</dbReference>
<dbReference type="NCBIfam" id="TIGR00577">
    <property type="entry name" value="fpg"/>
    <property type="match status" value="1"/>
</dbReference>
<comment type="catalytic activity">
    <reaction evidence="1">
        <text>Hydrolysis of DNA containing ring-opened 7-methylguanine residues, releasing 2,6-diamino-4-hydroxy-5-(N-methyl)formamidopyrimidine.</text>
        <dbReference type="EC" id="3.2.2.23"/>
    </reaction>
</comment>
<evidence type="ECO:0000256" key="10">
    <source>
        <dbReference type="ARBA" id="ARBA00022771"/>
    </source>
</evidence>
<evidence type="ECO:0000313" key="23">
    <source>
        <dbReference type="EMBL" id="PWA07064.1"/>
    </source>
</evidence>
<dbReference type="SUPFAM" id="SSF46946">
    <property type="entry name" value="S13-like H2TH domain"/>
    <property type="match status" value="1"/>
</dbReference>
<evidence type="ECO:0000256" key="4">
    <source>
        <dbReference type="ARBA" id="ARBA00011245"/>
    </source>
</evidence>
<keyword evidence="16" id="KW-0511">Multifunctional enzyme</keyword>
<keyword evidence="15" id="KW-0456">Lyase</keyword>
<keyword evidence="12" id="KW-0862">Zinc</keyword>
<dbReference type="GO" id="GO:0006284">
    <property type="term" value="P:base-excision repair"/>
    <property type="evidence" value="ECO:0007669"/>
    <property type="project" value="InterPro"/>
</dbReference>
<evidence type="ECO:0000256" key="5">
    <source>
        <dbReference type="ARBA" id="ARBA00012024"/>
    </source>
</evidence>
<dbReference type="PANTHER" id="PTHR22993:SF9">
    <property type="entry name" value="FORMAMIDOPYRIMIDINE-DNA GLYCOSYLASE"/>
    <property type="match status" value="1"/>
</dbReference>
<dbReference type="InterPro" id="IPR020629">
    <property type="entry name" value="FPG_Glyclase"/>
</dbReference>
<name>A0A2U1JQ09_9BACI</name>
<evidence type="ECO:0000256" key="15">
    <source>
        <dbReference type="ARBA" id="ARBA00023239"/>
    </source>
</evidence>
<dbReference type="GO" id="GO:0034039">
    <property type="term" value="F:8-oxo-7,8-dihydroguanine DNA N-glycosylase activity"/>
    <property type="evidence" value="ECO:0007669"/>
    <property type="project" value="TreeGrafter"/>
</dbReference>
<evidence type="ECO:0000256" key="11">
    <source>
        <dbReference type="ARBA" id="ARBA00022801"/>
    </source>
</evidence>
<keyword evidence="17" id="KW-0326">Glycosidase</keyword>
<evidence type="ECO:0000256" key="16">
    <source>
        <dbReference type="ARBA" id="ARBA00023268"/>
    </source>
</evidence>
<evidence type="ECO:0000313" key="24">
    <source>
        <dbReference type="Proteomes" id="UP000245998"/>
    </source>
</evidence>
<keyword evidence="23" id="KW-0255">Endonuclease</keyword>
<dbReference type="InterPro" id="IPR035937">
    <property type="entry name" value="FPG_N"/>
</dbReference>
<evidence type="ECO:0000256" key="14">
    <source>
        <dbReference type="ARBA" id="ARBA00023204"/>
    </source>
</evidence>
<keyword evidence="10 20" id="KW-0863">Zinc-finger</keyword>
<dbReference type="Gene3D" id="1.10.8.50">
    <property type="match status" value="1"/>
</dbReference>
<dbReference type="GO" id="GO:0003690">
    <property type="term" value="F:double-stranded DNA binding"/>
    <property type="evidence" value="ECO:0007669"/>
    <property type="project" value="UniProtKB-ARBA"/>
</dbReference>
<dbReference type="GO" id="GO:0008270">
    <property type="term" value="F:zinc ion binding"/>
    <property type="evidence" value="ECO:0007669"/>
    <property type="project" value="UniProtKB-KW"/>
</dbReference>
<dbReference type="SUPFAM" id="SSF81624">
    <property type="entry name" value="N-terminal domain of MutM-like DNA repair proteins"/>
    <property type="match status" value="1"/>
</dbReference>
<keyword evidence="8" id="KW-0479">Metal-binding</keyword>
<feature type="domain" description="Formamidopyrimidine-DNA glycosylase catalytic" evidence="22">
    <location>
        <begin position="2"/>
        <end position="100"/>
    </location>
</feature>
<dbReference type="NCBIfam" id="NF002211">
    <property type="entry name" value="PRK01103.1"/>
    <property type="match status" value="1"/>
</dbReference>